<dbReference type="Pfam" id="PF00646">
    <property type="entry name" value="F-box"/>
    <property type="match status" value="1"/>
</dbReference>
<feature type="non-terminal residue" evidence="2">
    <location>
        <position position="1"/>
    </location>
</feature>
<accession>R0EYW8</accession>
<name>R0EYW8_9BRAS</name>
<dbReference type="Gene3D" id="3.80.10.10">
    <property type="entry name" value="Ribonuclease Inhibitor"/>
    <property type="match status" value="1"/>
</dbReference>
<dbReference type="PANTHER" id="PTHR31900">
    <property type="entry name" value="F-BOX/RNI SUPERFAMILY PROTEIN-RELATED"/>
    <property type="match status" value="1"/>
</dbReference>
<keyword evidence="3" id="KW-1185">Reference proteome</keyword>
<dbReference type="AlphaFoldDB" id="R0EYW8"/>
<sequence length="434" mass="49649">KRNRAVVKEDRLSQLPEALILQILSLLPTKDVIATTALSKQWQSLWKMVPTLMFDSCDHKRKLGTFSKDVCKSLLSHKAPVLQSLHLEVDLDTCIAMDIGIMLGMAFARSLRRLLLDIYPKIKKNNKPFSFPSTLLYTCETLETLILRFHALVDVPSHICLKSLKTLHLDYMYYYKEDKSLRNLLSGCPCLETLVVRRAACGDGIKSFVIEVPSLQSLSIHAENDGQEHCEYVINAPSLKYLHIYTEKGPEVCLSETSLKLVEAKISCETIDDKLLGSLTSVKMLSLLFWSPLEVVYPTGSSVFYRLVCLEIYTGKPAWWNLLMFMLDASPKLRVLKLLTDVSIFTKHVVCEKWNQPKTVPECLLLHLETFVWEGYEGKRQEEKEVAKYVLRNTSRLKKVAFSKSNCSLKDRLEMLKELERVIKTPDSCQFDFA</sequence>
<reference evidence="3" key="1">
    <citation type="journal article" date="2013" name="Nat. Genet.">
        <title>The Capsella rubella genome and the genomic consequences of rapid mating system evolution.</title>
        <authorList>
            <person name="Slotte T."/>
            <person name="Hazzouri K.M."/>
            <person name="Agren J.A."/>
            <person name="Koenig D."/>
            <person name="Maumus F."/>
            <person name="Guo Y.L."/>
            <person name="Steige K."/>
            <person name="Platts A.E."/>
            <person name="Escobar J.S."/>
            <person name="Newman L.K."/>
            <person name="Wang W."/>
            <person name="Mandakova T."/>
            <person name="Vello E."/>
            <person name="Smith L.M."/>
            <person name="Henz S.R."/>
            <person name="Steffen J."/>
            <person name="Takuno S."/>
            <person name="Brandvain Y."/>
            <person name="Coop G."/>
            <person name="Andolfatto P."/>
            <person name="Hu T.T."/>
            <person name="Blanchette M."/>
            <person name="Clark R.M."/>
            <person name="Quesneville H."/>
            <person name="Nordborg M."/>
            <person name="Gaut B.S."/>
            <person name="Lysak M.A."/>
            <person name="Jenkins J."/>
            <person name="Grimwood J."/>
            <person name="Chapman J."/>
            <person name="Prochnik S."/>
            <person name="Shu S."/>
            <person name="Rokhsar D."/>
            <person name="Schmutz J."/>
            <person name="Weigel D."/>
            <person name="Wright S.I."/>
        </authorList>
    </citation>
    <scope>NUCLEOTIDE SEQUENCE [LARGE SCALE GENOMIC DNA]</scope>
    <source>
        <strain evidence="3">cv. Monte Gargano</strain>
    </source>
</reference>
<dbReference type="SMART" id="SM00579">
    <property type="entry name" value="FBD"/>
    <property type="match status" value="1"/>
</dbReference>
<dbReference type="InterPro" id="IPR036047">
    <property type="entry name" value="F-box-like_dom_sf"/>
</dbReference>
<dbReference type="InterPro" id="IPR053781">
    <property type="entry name" value="F-box_AtFBL13-like"/>
</dbReference>
<dbReference type="Pfam" id="PF08387">
    <property type="entry name" value="FBD"/>
    <property type="match status" value="1"/>
</dbReference>
<dbReference type="InterPro" id="IPR055411">
    <property type="entry name" value="LRR_FXL15/At3g58940/PEG3-like"/>
</dbReference>
<evidence type="ECO:0000313" key="2">
    <source>
        <dbReference type="EMBL" id="EOA14467.1"/>
    </source>
</evidence>
<dbReference type="CDD" id="cd22160">
    <property type="entry name" value="F-box_AtFBL13-like"/>
    <property type="match status" value="1"/>
</dbReference>
<gene>
    <name evidence="2" type="ORF">CARUB_v10027676mg</name>
</gene>
<dbReference type="SUPFAM" id="SSF52047">
    <property type="entry name" value="RNI-like"/>
    <property type="match status" value="1"/>
</dbReference>
<dbReference type="InterPro" id="IPR001810">
    <property type="entry name" value="F-box_dom"/>
</dbReference>
<dbReference type="Gene3D" id="1.20.1280.50">
    <property type="match status" value="1"/>
</dbReference>
<dbReference type="Proteomes" id="UP000029121">
    <property type="component" value="Unassembled WGS sequence"/>
</dbReference>
<proteinExistence type="predicted"/>
<dbReference type="EMBL" id="KB870812">
    <property type="protein sequence ID" value="EOA14467.1"/>
    <property type="molecule type" value="Genomic_DNA"/>
</dbReference>
<protein>
    <recommendedName>
        <fullName evidence="1">F-box domain-containing protein</fullName>
    </recommendedName>
</protein>
<dbReference type="STRING" id="81985.R0EYW8"/>
<dbReference type="Pfam" id="PF24758">
    <property type="entry name" value="LRR_At5g56370"/>
    <property type="match status" value="1"/>
</dbReference>
<dbReference type="PANTHER" id="PTHR31900:SF34">
    <property type="entry name" value="EMB|CAB62440.1-RELATED"/>
    <property type="match status" value="1"/>
</dbReference>
<dbReference type="PROSITE" id="PS50181">
    <property type="entry name" value="FBOX"/>
    <property type="match status" value="1"/>
</dbReference>
<dbReference type="InterPro" id="IPR006566">
    <property type="entry name" value="FBD"/>
</dbReference>
<evidence type="ECO:0000313" key="3">
    <source>
        <dbReference type="Proteomes" id="UP000029121"/>
    </source>
</evidence>
<dbReference type="InterPro" id="IPR032675">
    <property type="entry name" value="LRR_dom_sf"/>
</dbReference>
<dbReference type="SUPFAM" id="SSF81383">
    <property type="entry name" value="F-box domain"/>
    <property type="match status" value="1"/>
</dbReference>
<dbReference type="InterPro" id="IPR050232">
    <property type="entry name" value="FBL13/AtMIF1-like"/>
</dbReference>
<feature type="domain" description="F-box" evidence="1">
    <location>
        <begin position="9"/>
        <end position="57"/>
    </location>
</feature>
<organism evidence="2 3">
    <name type="scientific">Capsella rubella</name>
    <dbReference type="NCBI Taxonomy" id="81985"/>
    <lineage>
        <taxon>Eukaryota</taxon>
        <taxon>Viridiplantae</taxon>
        <taxon>Streptophyta</taxon>
        <taxon>Embryophyta</taxon>
        <taxon>Tracheophyta</taxon>
        <taxon>Spermatophyta</taxon>
        <taxon>Magnoliopsida</taxon>
        <taxon>eudicotyledons</taxon>
        <taxon>Gunneridae</taxon>
        <taxon>Pentapetalae</taxon>
        <taxon>rosids</taxon>
        <taxon>malvids</taxon>
        <taxon>Brassicales</taxon>
        <taxon>Brassicaceae</taxon>
        <taxon>Camelineae</taxon>
        <taxon>Capsella</taxon>
    </lineage>
</organism>
<dbReference type="SMART" id="SM00256">
    <property type="entry name" value="FBOX"/>
    <property type="match status" value="1"/>
</dbReference>
<evidence type="ECO:0000259" key="1">
    <source>
        <dbReference type="PROSITE" id="PS50181"/>
    </source>
</evidence>